<organism evidence="1">
    <name type="scientific">Arundo donax</name>
    <name type="common">Giant reed</name>
    <name type="synonym">Donax arundinaceus</name>
    <dbReference type="NCBI Taxonomy" id="35708"/>
    <lineage>
        <taxon>Eukaryota</taxon>
        <taxon>Viridiplantae</taxon>
        <taxon>Streptophyta</taxon>
        <taxon>Embryophyta</taxon>
        <taxon>Tracheophyta</taxon>
        <taxon>Spermatophyta</taxon>
        <taxon>Magnoliopsida</taxon>
        <taxon>Liliopsida</taxon>
        <taxon>Poales</taxon>
        <taxon>Poaceae</taxon>
        <taxon>PACMAD clade</taxon>
        <taxon>Arundinoideae</taxon>
        <taxon>Arundineae</taxon>
        <taxon>Arundo</taxon>
    </lineage>
</organism>
<evidence type="ECO:0000313" key="1">
    <source>
        <dbReference type="EMBL" id="JAD52505.1"/>
    </source>
</evidence>
<protein>
    <submittedName>
        <fullName evidence="1">Uncharacterized protein</fullName>
    </submittedName>
</protein>
<name>A0A0A9AUB5_ARUDO</name>
<dbReference type="EMBL" id="GBRH01245390">
    <property type="protein sequence ID" value="JAD52505.1"/>
    <property type="molecule type" value="Transcribed_RNA"/>
</dbReference>
<reference evidence="1" key="2">
    <citation type="journal article" date="2015" name="Data Brief">
        <title>Shoot transcriptome of the giant reed, Arundo donax.</title>
        <authorList>
            <person name="Barrero R.A."/>
            <person name="Guerrero F.D."/>
            <person name="Moolhuijzen P."/>
            <person name="Goolsby J.A."/>
            <person name="Tidwell J."/>
            <person name="Bellgard S.E."/>
            <person name="Bellgard M.I."/>
        </authorList>
    </citation>
    <scope>NUCLEOTIDE SEQUENCE</scope>
    <source>
        <tissue evidence="1">Shoot tissue taken approximately 20 cm above the soil surface</tissue>
    </source>
</reference>
<reference evidence="1" key="1">
    <citation type="submission" date="2014-09" db="EMBL/GenBank/DDBJ databases">
        <authorList>
            <person name="Magalhaes I.L.F."/>
            <person name="Oliveira U."/>
            <person name="Santos F.R."/>
            <person name="Vidigal T.H.D.A."/>
            <person name="Brescovit A.D."/>
            <person name="Santos A.J."/>
        </authorList>
    </citation>
    <scope>NUCLEOTIDE SEQUENCE</scope>
    <source>
        <tissue evidence="1">Shoot tissue taken approximately 20 cm above the soil surface</tissue>
    </source>
</reference>
<dbReference type="AlphaFoldDB" id="A0A0A9AUB5"/>
<sequence length="19" mass="2246">MNCNSGILNRSTEWFFGRI</sequence>
<accession>A0A0A9AUB5</accession>
<proteinExistence type="predicted"/>